<name>A0A067NWC7_PLEO1</name>
<reference evidence="2" key="1">
    <citation type="journal article" date="2014" name="Proc. Natl. Acad. Sci. U.S.A.">
        <title>Extensive sampling of basidiomycete genomes demonstrates inadequacy of the white-rot/brown-rot paradigm for wood decay fungi.</title>
        <authorList>
            <person name="Riley R."/>
            <person name="Salamov A.A."/>
            <person name="Brown D.W."/>
            <person name="Nagy L.G."/>
            <person name="Floudas D."/>
            <person name="Held B.W."/>
            <person name="Levasseur A."/>
            <person name="Lombard V."/>
            <person name="Morin E."/>
            <person name="Otillar R."/>
            <person name="Lindquist E.A."/>
            <person name="Sun H."/>
            <person name="LaButti K.M."/>
            <person name="Schmutz J."/>
            <person name="Jabbour D."/>
            <person name="Luo H."/>
            <person name="Baker S.E."/>
            <person name="Pisabarro A.G."/>
            <person name="Walton J.D."/>
            <person name="Blanchette R.A."/>
            <person name="Henrissat B."/>
            <person name="Martin F."/>
            <person name="Cullen D."/>
            <person name="Hibbett D.S."/>
            <person name="Grigoriev I.V."/>
        </authorList>
    </citation>
    <scope>NUCLEOTIDE SEQUENCE [LARGE SCALE GENOMIC DNA]</scope>
    <source>
        <strain evidence="2">PC15</strain>
    </source>
</reference>
<dbReference type="EMBL" id="KL198005">
    <property type="protein sequence ID" value="KDQ32343.1"/>
    <property type="molecule type" value="Genomic_DNA"/>
</dbReference>
<dbReference type="VEuPathDB" id="FungiDB:PLEOSDRAFT_1100827"/>
<dbReference type="Proteomes" id="UP000027073">
    <property type="component" value="Unassembled WGS sequence"/>
</dbReference>
<evidence type="ECO:0000313" key="1">
    <source>
        <dbReference type="EMBL" id="KDQ32343.1"/>
    </source>
</evidence>
<organism evidence="1 2">
    <name type="scientific">Pleurotus ostreatus (strain PC15)</name>
    <name type="common">Oyster mushroom</name>
    <dbReference type="NCBI Taxonomy" id="1137138"/>
    <lineage>
        <taxon>Eukaryota</taxon>
        <taxon>Fungi</taxon>
        <taxon>Dikarya</taxon>
        <taxon>Basidiomycota</taxon>
        <taxon>Agaricomycotina</taxon>
        <taxon>Agaricomycetes</taxon>
        <taxon>Agaricomycetidae</taxon>
        <taxon>Agaricales</taxon>
        <taxon>Pleurotineae</taxon>
        <taxon>Pleurotaceae</taxon>
        <taxon>Pleurotus</taxon>
    </lineage>
</organism>
<protein>
    <submittedName>
        <fullName evidence="1">Uncharacterized protein</fullName>
    </submittedName>
</protein>
<accession>A0A067NWC7</accession>
<dbReference type="PANTHER" id="PTHR35802">
    <property type="entry name" value="PROTEASE SYNTHASE AND SPORULATION PROTEIN PAI 2"/>
    <property type="match status" value="1"/>
</dbReference>
<dbReference type="InterPro" id="IPR012349">
    <property type="entry name" value="Split_barrel_FMN-bd"/>
</dbReference>
<gene>
    <name evidence="1" type="ORF">PLEOSDRAFT_1100827</name>
</gene>
<sequence length="175" mass="18904">MFKSSHLTISLAAMVEVHGEPSGRADVELHRRAGLATAEFLGWQIVGLTRHAEARIMSYVGGGRPKGWDVADAPVRYSNILKKSNIGRKIEVVRLECKFKMSREKGGANREGVVDRFCDDIGRQIGDIVKQHSKISADNGILLCVCVSVGAVGDASGESVSLRLTSGSFGQRSLH</sequence>
<dbReference type="InParanoid" id="A0A067NWC7"/>
<proteinExistence type="predicted"/>
<dbReference type="Gene3D" id="2.30.110.10">
    <property type="entry name" value="Electron Transport, Fmn-binding Protein, Chain A"/>
    <property type="match status" value="1"/>
</dbReference>
<evidence type="ECO:0000313" key="2">
    <source>
        <dbReference type="Proteomes" id="UP000027073"/>
    </source>
</evidence>
<dbReference type="AlphaFoldDB" id="A0A067NWC7"/>
<dbReference type="HOGENOM" id="CLU_1533190_0_0_1"/>
<dbReference type="PANTHER" id="PTHR35802:SF1">
    <property type="entry name" value="PROTEASE SYNTHASE AND SPORULATION PROTEIN PAI 2"/>
    <property type="match status" value="1"/>
</dbReference>
<dbReference type="InterPro" id="IPR007396">
    <property type="entry name" value="TR_PAI2-type"/>
</dbReference>